<organism evidence="2 3">
    <name type="scientific">Aspergillus welwitschiae</name>
    <dbReference type="NCBI Taxonomy" id="1341132"/>
    <lineage>
        <taxon>Eukaryota</taxon>
        <taxon>Fungi</taxon>
        <taxon>Dikarya</taxon>
        <taxon>Ascomycota</taxon>
        <taxon>Pezizomycotina</taxon>
        <taxon>Eurotiomycetes</taxon>
        <taxon>Eurotiomycetidae</taxon>
        <taxon>Eurotiales</taxon>
        <taxon>Aspergillaceae</taxon>
        <taxon>Aspergillus</taxon>
        <taxon>Aspergillus subgen. Circumdati</taxon>
    </lineage>
</organism>
<keyword evidence="3" id="KW-1185">Reference proteome</keyword>
<name>A0A3F3Q1E1_9EURO</name>
<sequence>MPCIVTCCHIGRKGGDEPETHGSPTSHRLSLCLSPLTLLLFLWICIHVTSPTRLILFLILIIT</sequence>
<keyword evidence="1" id="KW-0472">Membrane</keyword>
<feature type="transmembrane region" description="Helical" evidence="1">
    <location>
        <begin position="38"/>
        <end position="62"/>
    </location>
</feature>
<keyword evidence="1" id="KW-1133">Transmembrane helix</keyword>
<dbReference type="GeneID" id="38144089"/>
<evidence type="ECO:0000313" key="2">
    <source>
        <dbReference type="EMBL" id="RDH32486.1"/>
    </source>
</evidence>
<evidence type="ECO:0000256" key="1">
    <source>
        <dbReference type="SAM" id="Phobius"/>
    </source>
</evidence>
<evidence type="ECO:0000313" key="3">
    <source>
        <dbReference type="Proteomes" id="UP000253729"/>
    </source>
</evidence>
<proteinExistence type="predicted"/>
<gene>
    <name evidence="2" type="ORF">BDQ94DRAFT_42456</name>
</gene>
<accession>A0A3F3Q1E1</accession>
<protein>
    <submittedName>
        <fullName evidence="2">Uncharacterized protein</fullName>
    </submittedName>
</protein>
<dbReference type="AlphaFoldDB" id="A0A3F3Q1E1"/>
<dbReference type="RefSeq" id="XP_026625508.1">
    <property type="nucleotide sequence ID" value="XM_026775733.1"/>
</dbReference>
<dbReference type="EMBL" id="KZ852050">
    <property type="protein sequence ID" value="RDH32486.1"/>
    <property type="molecule type" value="Genomic_DNA"/>
</dbReference>
<reference evidence="2 3" key="1">
    <citation type="submission" date="2018-07" db="EMBL/GenBank/DDBJ databases">
        <title>The genomes of Aspergillus section Nigri reveals drivers in fungal speciation.</title>
        <authorList>
            <consortium name="DOE Joint Genome Institute"/>
            <person name="Vesth T.C."/>
            <person name="Nybo J."/>
            <person name="Theobald S."/>
            <person name="Brandl J."/>
            <person name="Frisvad J.C."/>
            <person name="Nielsen K.F."/>
            <person name="Lyhne E.K."/>
            <person name="Kogle M.E."/>
            <person name="Kuo A."/>
            <person name="Riley R."/>
            <person name="Clum A."/>
            <person name="Nolan M."/>
            <person name="Lipzen A."/>
            <person name="Salamov A."/>
            <person name="Henrissat B."/>
            <person name="Wiebenga A."/>
            <person name="De vries R.P."/>
            <person name="Grigoriev I.V."/>
            <person name="Mortensen U.H."/>
            <person name="Andersen M.R."/>
            <person name="Baker S.E."/>
        </authorList>
    </citation>
    <scope>NUCLEOTIDE SEQUENCE [LARGE SCALE GENOMIC DNA]</scope>
    <source>
        <strain evidence="2 3">CBS 139.54b</strain>
    </source>
</reference>
<dbReference type="Proteomes" id="UP000253729">
    <property type="component" value="Unassembled WGS sequence"/>
</dbReference>
<keyword evidence="1" id="KW-0812">Transmembrane</keyword>